<dbReference type="InterPro" id="IPR050153">
    <property type="entry name" value="Metal_Ion_Import_ABC"/>
</dbReference>
<name>A0A858RGL4_9BACT</name>
<keyword evidence="3" id="KW-0547">Nucleotide-binding</keyword>
<organism evidence="6 7">
    <name type="scientific">Luteolibacter luteus</name>
    <dbReference type="NCBI Taxonomy" id="2728835"/>
    <lineage>
        <taxon>Bacteria</taxon>
        <taxon>Pseudomonadati</taxon>
        <taxon>Verrucomicrobiota</taxon>
        <taxon>Verrucomicrobiia</taxon>
        <taxon>Verrucomicrobiales</taxon>
        <taxon>Verrucomicrobiaceae</taxon>
        <taxon>Luteolibacter</taxon>
    </lineage>
</organism>
<dbReference type="InterPro" id="IPR003439">
    <property type="entry name" value="ABC_transporter-like_ATP-bd"/>
</dbReference>
<evidence type="ECO:0000313" key="7">
    <source>
        <dbReference type="Proteomes" id="UP000501812"/>
    </source>
</evidence>
<keyword evidence="2" id="KW-0813">Transport</keyword>
<dbReference type="EMBL" id="CP051774">
    <property type="protein sequence ID" value="QJE95569.1"/>
    <property type="molecule type" value="Genomic_DNA"/>
</dbReference>
<dbReference type="Pfam" id="PF00005">
    <property type="entry name" value="ABC_tran"/>
    <property type="match status" value="1"/>
</dbReference>
<dbReference type="RefSeq" id="WP_169453883.1">
    <property type="nucleotide sequence ID" value="NZ_CP051774.1"/>
</dbReference>
<gene>
    <name evidence="6" type="ORF">HHL09_07140</name>
</gene>
<sequence>MHDDCFLEIRSANVWRGDTLALRDFSLQLRHGESVAILGPNGAGKSTLLKLLTGEVRPEANHQTLCRLFGEDLWSLEDLRHRIGVVMPEDIARFHPEEEARDVVLSSLRGAFGRTRDMRFSAKDRAAADRAIERLGVSSLAGRDFGTLSSGERRRFLIARALVHNPPVMVLDEPSTALDFAASIGLTSAMRDLISGGHTLVLVTHHPGEIPPEIERVILLEHGRIVADGPKKKVLGSSKLSELFHVPLKVSWPGGWCDVRPA</sequence>
<accession>A0A858RGL4</accession>
<dbReference type="SUPFAM" id="SSF52540">
    <property type="entry name" value="P-loop containing nucleoside triphosphate hydrolases"/>
    <property type="match status" value="1"/>
</dbReference>
<dbReference type="Proteomes" id="UP000501812">
    <property type="component" value="Chromosome"/>
</dbReference>
<keyword evidence="7" id="KW-1185">Reference proteome</keyword>
<feature type="domain" description="ABC transporter" evidence="5">
    <location>
        <begin position="7"/>
        <end position="247"/>
    </location>
</feature>
<evidence type="ECO:0000256" key="1">
    <source>
        <dbReference type="ARBA" id="ARBA00005417"/>
    </source>
</evidence>
<evidence type="ECO:0000256" key="4">
    <source>
        <dbReference type="ARBA" id="ARBA00022840"/>
    </source>
</evidence>
<proteinExistence type="inferred from homology"/>
<evidence type="ECO:0000313" key="6">
    <source>
        <dbReference type="EMBL" id="QJE95569.1"/>
    </source>
</evidence>
<dbReference type="SMART" id="SM00382">
    <property type="entry name" value="AAA"/>
    <property type="match status" value="1"/>
</dbReference>
<protein>
    <submittedName>
        <fullName evidence="6">ATP-binding cassette domain-containing protein</fullName>
    </submittedName>
</protein>
<dbReference type="InterPro" id="IPR027417">
    <property type="entry name" value="P-loop_NTPase"/>
</dbReference>
<evidence type="ECO:0000259" key="5">
    <source>
        <dbReference type="PROSITE" id="PS50893"/>
    </source>
</evidence>
<dbReference type="PANTHER" id="PTHR42734:SF5">
    <property type="entry name" value="IRON TRANSPORT SYSTEM ATP-BINDING PROTEIN HI_0361-RELATED"/>
    <property type="match status" value="1"/>
</dbReference>
<evidence type="ECO:0000256" key="2">
    <source>
        <dbReference type="ARBA" id="ARBA00022448"/>
    </source>
</evidence>
<reference evidence="6 7" key="1">
    <citation type="submission" date="2020-04" db="EMBL/GenBank/DDBJ databases">
        <title>Luteolibacter sp. G-1-1-1 isolated from soil.</title>
        <authorList>
            <person name="Dahal R.H."/>
        </authorList>
    </citation>
    <scope>NUCLEOTIDE SEQUENCE [LARGE SCALE GENOMIC DNA]</scope>
    <source>
        <strain evidence="6 7">G-1-1-1</strain>
    </source>
</reference>
<dbReference type="PANTHER" id="PTHR42734">
    <property type="entry name" value="METAL TRANSPORT SYSTEM ATP-BINDING PROTEIN TM_0124-RELATED"/>
    <property type="match status" value="1"/>
</dbReference>
<dbReference type="GO" id="GO:0016887">
    <property type="term" value="F:ATP hydrolysis activity"/>
    <property type="evidence" value="ECO:0007669"/>
    <property type="project" value="InterPro"/>
</dbReference>
<dbReference type="KEGG" id="luo:HHL09_07140"/>
<dbReference type="InterPro" id="IPR017871">
    <property type="entry name" value="ABC_transporter-like_CS"/>
</dbReference>
<dbReference type="AlphaFoldDB" id="A0A858RGL4"/>
<dbReference type="PROSITE" id="PS50893">
    <property type="entry name" value="ABC_TRANSPORTER_2"/>
    <property type="match status" value="1"/>
</dbReference>
<keyword evidence="4 6" id="KW-0067">ATP-binding</keyword>
<dbReference type="Gene3D" id="3.40.50.300">
    <property type="entry name" value="P-loop containing nucleotide triphosphate hydrolases"/>
    <property type="match status" value="1"/>
</dbReference>
<dbReference type="PROSITE" id="PS00211">
    <property type="entry name" value="ABC_TRANSPORTER_1"/>
    <property type="match status" value="1"/>
</dbReference>
<comment type="similarity">
    <text evidence="1">Belongs to the ABC transporter superfamily.</text>
</comment>
<dbReference type="GO" id="GO:0005524">
    <property type="term" value="F:ATP binding"/>
    <property type="evidence" value="ECO:0007669"/>
    <property type="project" value="UniProtKB-KW"/>
</dbReference>
<dbReference type="InterPro" id="IPR003593">
    <property type="entry name" value="AAA+_ATPase"/>
</dbReference>
<evidence type="ECO:0000256" key="3">
    <source>
        <dbReference type="ARBA" id="ARBA00022741"/>
    </source>
</evidence>